<sequence>MTQPAQPDSVKTIGSQKSEAAKASGNGKPRAVQSATRRHNEMQRKRRYVQKRRQEMETLRRLVKELTLKVDLVIKERASQTMHRGALDPVCALNREERHVVEHEQEKLKAALDRQLLYLETLRSQFVLERMGDQWVGLTHETWVALVSSRHLNRQAHHVGCAEQLRQIFVAYAQVDKVFQEIDISQTCDGIDEKTRNESVQHIHKWTLPFRYVQTRAFWWKVTNVNHALHERDGYVANLAERNNTVLLRLRLVQTQRTGTALSILQRYALCRFVEANQTVFVWKTYSEGEGTYRGLSCEETGWARLRPSADPESTDVVVCVTQAPILRGASRARPRHERAFYSVLRKLLQDNAPVSVVWASSTTELCMKR</sequence>
<accession>A0ACC0VU29</accession>
<dbReference type="Proteomes" id="UP001163321">
    <property type="component" value="Chromosome 7"/>
</dbReference>
<organism evidence="1 2">
    <name type="scientific">Peronosclerospora sorghi</name>
    <dbReference type="NCBI Taxonomy" id="230839"/>
    <lineage>
        <taxon>Eukaryota</taxon>
        <taxon>Sar</taxon>
        <taxon>Stramenopiles</taxon>
        <taxon>Oomycota</taxon>
        <taxon>Peronosporomycetes</taxon>
        <taxon>Peronosporales</taxon>
        <taxon>Peronosporaceae</taxon>
        <taxon>Peronosclerospora</taxon>
    </lineage>
</organism>
<proteinExistence type="predicted"/>
<keyword evidence="2" id="KW-1185">Reference proteome</keyword>
<protein>
    <submittedName>
        <fullName evidence="1">Uncharacterized protein</fullName>
    </submittedName>
</protein>
<comment type="caution">
    <text evidence="1">The sequence shown here is derived from an EMBL/GenBank/DDBJ whole genome shotgun (WGS) entry which is preliminary data.</text>
</comment>
<reference evidence="1 2" key="1">
    <citation type="journal article" date="2022" name="bioRxiv">
        <title>The genome of the oomycete Peronosclerospora sorghi, a cosmopolitan pathogen of maize and sorghum, is inflated with dispersed pseudogenes.</title>
        <authorList>
            <person name="Fletcher K."/>
            <person name="Martin F."/>
            <person name="Isakeit T."/>
            <person name="Cavanaugh K."/>
            <person name="Magill C."/>
            <person name="Michelmore R."/>
        </authorList>
    </citation>
    <scope>NUCLEOTIDE SEQUENCE [LARGE SCALE GENOMIC DNA]</scope>
    <source>
        <strain evidence="1">P6</strain>
    </source>
</reference>
<name>A0ACC0VU29_9STRA</name>
<gene>
    <name evidence="1" type="ORF">PsorP6_014998</name>
</gene>
<evidence type="ECO:0000313" key="2">
    <source>
        <dbReference type="Proteomes" id="UP001163321"/>
    </source>
</evidence>
<evidence type="ECO:0000313" key="1">
    <source>
        <dbReference type="EMBL" id="KAI9909470.1"/>
    </source>
</evidence>
<dbReference type="EMBL" id="CM047586">
    <property type="protein sequence ID" value="KAI9909470.1"/>
    <property type="molecule type" value="Genomic_DNA"/>
</dbReference>